<name>A0A3Q8ADH4_9EUCA</name>
<keyword evidence="7 12" id="KW-0375">Hydrogen ion transport</keyword>
<evidence type="ECO:0000256" key="11">
    <source>
        <dbReference type="ARBA" id="ARBA00023136"/>
    </source>
</evidence>
<keyword evidence="9 12" id="KW-0406">Ion transport</keyword>
<keyword evidence="10 12" id="KW-0496">Mitochondrion</keyword>
<dbReference type="EMBL" id="KU188326">
    <property type="protein sequence ID" value="ANS72676.1"/>
    <property type="molecule type" value="Genomic_DNA"/>
</dbReference>
<evidence type="ECO:0000256" key="3">
    <source>
        <dbReference type="ARBA" id="ARBA00011291"/>
    </source>
</evidence>
<feature type="transmembrane region" description="Helical" evidence="13">
    <location>
        <begin position="6"/>
        <end position="29"/>
    </location>
</feature>
<keyword evidence="6 12" id="KW-0812">Transmembrane</keyword>
<dbReference type="GO" id="GO:0045259">
    <property type="term" value="C:proton-transporting ATP synthase complex"/>
    <property type="evidence" value="ECO:0007669"/>
    <property type="project" value="UniProtKB-KW"/>
</dbReference>
<comment type="subcellular location">
    <subcellularLocation>
        <location evidence="1 12">Mitochondrion membrane</location>
        <topology evidence="1 12">Single-pass membrane protein</topology>
    </subcellularLocation>
</comment>
<dbReference type="GO" id="GO:0015986">
    <property type="term" value="P:proton motive force-driven ATP synthesis"/>
    <property type="evidence" value="ECO:0007669"/>
    <property type="project" value="InterPro"/>
</dbReference>
<proteinExistence type="inferred from homology"/>
<comment type="similarity">
    <text evidence="2 12">Belongs to the ATPase protein 8 family.</text>
</comment>
<evidence type="ECO:0000256" key="1">
    <source>
        <dbReference type="ARBA" id="ARBA00004304"/>
    </source>
</evidence>
<dbReference type="Pfam" id="PF00895">
    <property type="entry name" value="ATP-synt_8"/>
    <property type="match status" value="1"/>
</dbReference>
<evidence type="ECO:0000256" key="6">
    <source>
        <dbReference type="ARBA" id="ARBA00022692"/>
    </source>
</evidence>
<keyword evidence="8 13" id="KW-1133">Transmembrane helix</keyword>
<keyword evidence="5 12" id="KW-0138">CF(0)</keyword>
<evidence type="ECO:0000256" key="2">
    <source>
        <dbReference type="ARBA" id="ARBA00008892"/>
    </source>
</evidence>
<sequence>MPQMAPMLWFYLFIFFILTYIIFMILNFFSKLSNPIFFNEKKSPVLTLFLKW</sequence>
<accession>A0A3Q8ADH4</accession>
<evidence type="ECO:0000256" key="5">
    <source>
        <dbReference type="ARBA" id="ARBA00022547"/>
    </source>
</evidence>
<evidence type="ECO:0000256" key="8">
    <source>
        <dbReference type="ARBA" id="ARBA00022989"/>
    </source>
</evidence>
<dbReference type="GO" id="GO:0015078">
    <property type="term" value="F:proton transmembrane transporter activity"/>
    <property type="evidence" value="ECO:0007669"/>
    <property type="project" value="InterPro"/>
</dbReference>
<dbReference type="AlphaFoldDB" id="A0A3Q8ADH4"/>
<keyword evidence="11 13" id="KW-0472">Membrane</keyword>
<evidence type="ECO:0000256" key="10">
    <source>
        <dbReference type="ARBA" id="ARBA00023128"/>
    </source>
</evidence>
<comment type="subunit">
    <text evidence="3">F-type ATPases have 2 components, CF(1) - the catalytic core - and CF(0) - the membrane proton channel.</text>
</comment>
<evidence type="ECO:0000256" key="13">
    <source>
        <dbReference type="SAM" id="Phobius"/>
    </source>
</evidence>
<evidence type="ECO:0000256" key="9">
    <source>
        <dbReference type="ARBA" id="ARBA00023065"/>
    </source>
</evidence>
<dbReference type="GO" id="GO:0031966">
    <property type="term" value="C:mitochondrial membrane"/>
    <property type="evidence" value="ECO:0007669"/>
    <property type="project" value="UniProtKB-SubCell"/>
</dbReference>
<keyword evidence="4 12" id="KW-0813">Transport</keyword>
<reference evidence="14" key="1">
    <citation type="submission" date="2015-11" db="EMBL/GenBank/DDBJ databases">
        <title>Complete mitochondrial genome of Globospongicola spinulatus.</title>
        <authorList>
            <person name="Tan M.H."/>
            <person name="Gan H.M."/>
            <person name="Bracken-Grissom H."/>
            <person name="Chan T.Y."/>
            <person name="Rahman S."/>
            <person name="Austin C.M."/>
        </authorList>
    </citation>
    <scope>NUCLEOTIDE SEQUENCE</scope>
</reference>
<gene>
    <name evidence="14" type="primary">ATP8</name>
</gene>
<evidence type="ECO:0000256" key="7">
    <source>
        <dbReference type="ARBA" id="ARBA00022781"/>
    </source>
</evidence>
<protein>
    <recommendedName>
        <fullName evidence="12">ATP synthase complex subunit 8</fullName>
    </recommendedName>
</protein>
<evidence type="ECO:0000256" key="12">
    <source>
        <dbReference type="RuleBase" id="RU003661"/>
    </source>
</evidence>
<dbReference type="InterPro" id="IPR001421">
    <property type="entry name" value="ATP8_metazoa"/>
</dbReference>
<evidence type="ECO:0000256" key="4">
    <source>
        <dbReference type="ARBA" id="ARBA00022448"/>
    </source>
</evidence>
<geneLocation type="mitochondrion" evidence="14"/>
<evidence type="ECO:0000313" key="14">
    <source>
        <dbReference type="EMBL" id="ANS72676.1"/>
    </source>
</evidence>
<organism evidence="14">
    <name type="scientific">Globospongicola spinulatus</name>
    <dbReference type="NCBI Taxonomy" id="1873859"/>
    <lineage>
        <taxon>Eukaryota</taxon>
        <taxon>Metazoa</taxon>
        <taxon>Ecdysozoa</taxon>
        <taxon>Arthropoda</taxon>
        <taxon>Crustacea</taxon>
        <taxon>Multicrustacea</taxon>
        <taxon>Malacostraca</taxon>
        <taxon>Eumalacostraca</taxon>
        <taxon>Eucarida</taxon>
        <taxon>Decapoda</taxon>
        <taxon>Pleocyemata</taxon>
        <taxon>Stenopodidea</taxon>
        <taxon>Spongicolidae</taxon>
        <taxon>Globospongicola</taxon>
    </lineage>
</organism>